<organism evidence="5 7">
    <name type="scientific">Dorea formicigenerans</name>
    <dbReference type="NCBI Taxonomy" id="39486"/>
    <lineage>
        <taxon>Bacteria</taxon>
        <taxon>Bacillati</taxon>
        <taxon>Bacillota</taxon>
        <taxon>Clostridia</taxon>
        <taxon>Lachnospirales</taxon>
        <taxon>Lachnospiraceae</taxon>
        <taxon>Dorea</taxon>
    </lineage>
</organism>
<dbReference type="EC" id="2.8.1.1" evidence="1"/>
<dbReference type="PANTHER" id="PTHR43855:SF1">
    <property type="entry name" value="THIOSULFATE SULFURTRANSFERASE"/>
    <property type="match status" value="1"/>
</dbReference>
<dbReference type="InterPro" id="IPR051126">
    <property type="entry name" value="Thiosulfate_sulfurtransferase"/>
</dbReference>
<protein>
    <recommendedName>
        <fullName evidence="1">thiosulfate sulfurtransferase</fullName>
        <ecNumber evidence="1">2.8.1.1</ecNumber>
    </recommendedName>
</protein>
<evidence type="ECO:0000256" key="2">
    <source>
        <dbReference type="ARBA" id="ARBA00022737"/>
    </source>
</evidence>
<dbReference type="AlphaFoldDB" id="A0A3E4FBR2"/>
<evidence type="ECO:0000256" key="3">
    <source>
        <dbReference type="ARBA" id="ARBA00047549"/>
    </source>
</evidence>
<dbReference type="Pfam" id="PF00581">
    <property type="entry name" value="Rhodanese"/>
    <property type="match status" value="2"/>
</dbReference>
<dbReference type="InterPro" id="IPR001763">
    <property type="entry name" value="Rhodanese-like_dom"/>
</dbReference>
<feature type="domain" description="Rhodanese" evidence="4">
    <location>
        <begin position="169"/>
        <end position="271"/>
    </location>
</feature>
<gene>
    <name evidence="6" type="ORF">DW885_05660</name>
    <name evidence="5" type="ORF">DXD84_01270</name>
</gene>
<dbReference type="SMART" id="SM00450">
    <property type="entry name" value="RHOD"/>
    <property type="match status" value="2"/>
</dbReference>
<dbReference type="SUPFAM" id="SSF52821">
    <property type="entry name" value="Rhodanese/Cell cycle control phosphatase"/>
    <property type="match status" value="3"/>
</dbReference>
<evidence type="ECO:0000313" key="8">
    <source>
        <dbReference type="Proteomes" id="UP000284883"/>
    </source>
</evidence>
<keyword evidence="5" id="KW-0808">Transferase</keyword>
<evidence type="ECO:0000313" key="6">
    <source>
        <dbReference type="EMBL" id="RHB40559.1"/>
    </source>
</evidence>
<evidence type="ECO:0000256" key="1">
    <source>
        <dbReference type="ARBA" id="ARBA00012245"/>
    </source>
</evidence>
<evidence type="ECO:0000313" key="7">
    <source>
        <dbReference type="Proteomes" id="UP000260664"/>
    </source>
</evidence>
<proteinExistence type="predicted"/>
<dbReference type="InterPro" id="IPR036873">
    <property type="entry name" value="Rhodanese-like_dom_sf"/>
</dbReference>
<dbReference type="EMBL" id="QSGQ01000003">
    <property type="protein sequence ID" value="RHB40559.1"/>
    <property type="molecule type" value="Genomic_DNA"/>
</dbReference>
<evidence type="ECO:0000313" key="5">
    <source>
        <dbReference type="EMBL" id="RGI86818.1"/>
    </source>
</evidence>
<accession>A0A3E4FBR2</accession>
<keyword evidence="2" id="KW-0677">Repeat</keyword>
<comment type="caution">
    <text evidence="5">The sequence shown here is derived from an EMBL/GenBank/DDBJ whole genome shotgun (WGS) entry which is preliminary data.</text>
</comment>
<reference evidence="7 8" key="1">
    <citation type="submission" date="2018-08" db="EMBL/GenBank/DDBJ databases">
        <title>A genome reference for cultivated species of the human gut microbiota.</title>
        <authorList>
            <person name="Zou Y."/>
            <person name="Xue W."/>
            <person name="Luo G."/>
        </authorList>
    </citation>
    <scope>NUCLEOTIDE SEQUENCE [LARGE SCALE GENOMIC DNA]</scope>
    <source>
        <strain evidence="6 8">AM40-15AC</strain>
        <strain evidence="5 7">TM09-19AC</strain>
    </source>
</reference>
<evidence type="ECO:0000259" key="4">
    <source>
        <dbReference type="PROSITE" id="PS50206"/>
    </source>
</evidence>
<comment type="catalytic activity">
    <reaction evidence="3">
        <text>thiosulfate + hydrogen cyanide = thiocyanate + sulfite + 2 H(+)</text>
        <dbReference type="Rhea" id="RHEA:16881"/>
        <dbReference type="ChEBI" id="CHEBI:15378"/>
        <dbReference type="ChEBI" id="CHEBI:17359"/>
        <dbReference type="ChEBI" id="CHEBI:18022"/>
        <dbReference type="ChEBI" id="CHEBI:18407"/>
        <dbReference type="ChEBI" id="CHEBI:33542"/>
        <dbReference type="EC" id="2.8.1.1"/>
    </reaction>
</comment>
<dbReference type="PROSITE" id="PS50206">
    <property type="entry name" value="RHODANESE_3"/>
    <property type="match status" value="2"/>
</dbReference>
<dbReference type="Proteomes" id="UP000260664">
    <property type="component" value="Unassembled WGS sequence"/>
</dbReference>
<sequence>MKSDEIEKIPLQQVDTELVRYALQDASWMVIDTRDPDTFNGWCLGGEKVKGHIAGATDYSAQWIRFPYINPWTTEEEYRSRFEDALKYRDITPNKKIILYDTNENDAYVVADFLRKKGFQNLYYYNFSEWSEETKWLPDYEMFVPVQWVKDVIDGKKVEFYDGGPYKIFEVSETDEPYPEFFEGHIPGSVHVSVNEFQTAPEWCTNSDEKLEKFACNNGITVDTTVIIYALGYTGASHVLAAVLRYMGVKHVHCINGSSYHWQYHGYEMEKGDNPKQRVESFGTKIPGSPKEIVKIDEVKKMLQGKVPGQLVDMRSWEQYTGQTSGYSHVEKAGRIPGTKWCCRKNWYLNPDETIGNSEEMINHWKECGVDLGERIVFFCGSGAW</sequence>
<dbReference type="Gene3D" id="3.40.250.10">
    <property type="entry name" value="Rhodanese-like domain"/>
    <property type="match status" value="3"/>
</dbReference>
<dbReference type="Proteomes" id="UP000284883">
    <property type="component" value="Unassembled WGS sequence"/>
</dbReference>
<dbReference type="GO" id="GO:0004792">
    <property type="term" value="F:thiosulfate-cyanide sulfurtransferase activity"/>
    <property type="evidence" value="ECO:0007669"/>
    <property type="project" value="UniProtKB-EC"/>
</dbReference>
<dbReference type="EMBL" id="QSOI01000001">
    <property type="protein sequence ID" value="RGI86818.1"/>
    <property type="molecule type" value="Genomic_DNA"/>
</dbReference>
<feature type="domain" description="Rhodanese" evidence="4">
    <location>
        <begin position="24"/>
        <end position="135"/>
    </location>
</feature>
<dbReference type="RefSeq" id="WP_117494159.1">
    <property type="nucleotide sequence ID" value="NZ_QSGQ01000003.1"/>
</dbReference>
<name>A0A3E4FBR2_9FIRM</name>
<dbReference type="PANTHER" id="PTHR43855">
    <property type="entry name" value="THIOSULFATE SULFURTRANSFERASE"/>
    <property type="match status" value="1"/>
</dbReference>